<evidence type="ECO:0000256" key="8">
    <source>
        <dbReference type="ARBA" id="ARBA00023065"/>
    </source>
</evidence>
<evidence type="ECO:0000256" key="2">
    <source>
        <dbReference type="ARBA" id="ARBA00008936"/>
    </source>
</evidence>
<dbReference type="InterPro" id="IPR004100">
    <property type="entry name" value="ATPase_F1/V1/A1_a/bsu_N"/>
</dbReference>
<dbReference type="NCBIfam" id="NF009884">
    <property type="entry name" value="PRK13343.1"/>
    <property type="match status" value="1"/>
</dbReference>
<evidence type="ECO:0000259" key="15">
    <source>
        <dbReference type="Pfam" id="PF02874"/>
    </source>
</evidence>
<dbReference type="InterPro" id="IPR000793">
    <property type="entry name" value="ATP_synth_asu_C"/>
</dbReference>
<evidence type="ECO:0000256" key="9">
    <source>
        <dbReference type="ARBA" id="ARBA00023136"/>
    </source>
</evidence>
<comment type="caution">
    <text evidence="16">The sequence shown here is derived from an EMBL/GenBank/DDBJ whole genome shotgun (WGS) entry which is preliminary data.</text>
</comment>
<name>A0AAV5AXK7_9ACTN</name>
<keyword evidence="11 12" id="KW-0066">ATP synthesis</keyword>
<dbReference type="EC" id="7.1.2.2" evidence="12"/>
<evidence type="ECO:0000256" key="7">
    <source>
        <dbReference type="ARBA" id="ARBA00022967"/>
    </source>
</evidence>
<dbReference type="InterPro" id="IPR005294">
    <property type="entry name" value="ATP_synth_F1_asu"/>
</dbReference>
<dbReference type="EMBL" id="BQKC01000001">
    <property type="protein sequence ID" value="GJM54545.1"/>
    <property type="molecule type" value="Genomic_DNA"/>
</dbReference>
<keyword evidence="9 12" id="KW-0472">Membrane</keyword>
<dbReference type="InterPro" id="IPR023366">
    <property type="entry name" value="ATP_synth_asu-like_sf"/>
</dbReference>
<evidence type="ECO:0000256" key="5">
    <source>
        <dbReference type="ARBA" id="ARBA00022741"/>
    </source>
</evidence>
<dbReference type="GO" id="GO:0005524">
    <property type="term" value="F:ATP binding"/>
    <property type="evidence" value="ECO:0007669"/>
    <property type="project" value="UniProtKB-UniRule"/>
</dbReference>
<evidence type="ECO:0000256" key="4">
    <source>
        <dbReference type="ARBA" id="ARBA00022475"/>
    </source>
</evidence>
<comment type="catalytic activity">
    <reaction evidence="12">
        <text>ATP + H2O + 4 H(+)(in) = ADP + phosphate + 5 H(+)(out)</text>
        <dbReference type="Rhea" id="RHEA:57720"/>
        <dbReference type="ChEBI" id="CHEBI:15377"/>
        <dbReference type="ChEBI" id="CHEBI:15378"/>
        <dbReference type="ChEBI" id="CHEBI:30616"/>
        <dbReference type="ChEBI" id="CHEBI:43474"/>
        <dbReference type="ChEBI" id="CHEBI:456216"/>
        <dbReference type="EC" id="7.1.2.2"/>
    </reaction>
</comment>
<dbReference type="InterPro" id="IPR027417">
    <property type="entry name" value="P-loop_NTPase"/>
</dbReference>
<feature type="domain" description="ATPase F1/V1/A1 complex alpha/beta subunit nucleotide-binding" evidence="13">
    <location>
        <begin position="164"/>
        <end position="391"/>
    </location>
</feature>
<keyword evidence="3 12" id="KW-0813">Transport</keyword>
<keyword evidence="5 12" id="KW-0547">Nucleotide-binding</keyword>
<dbReference type="FunFam" id="1.20.150.20:FF:000001">
    <property type="entry name" value="ATP synthase subunit alpha"/>
    <property type="match status" value="1"/>
</dbReference>
<evidence type="ECO:0000256" key="1">
    <source>
        <dbReference type="ARBA" id="ARBA00004370"/>
    </source>
</evidence>
<comment type="subcellular location">
    <subcellularLocation>
        <location evidence="12">Cell membrane</location>
        <topology evidence="12">Peripheral membrane protein</topology>
    </subcellularLocation>
    <subcellularLocation>
        <location evidence="1">Membrane</location>
    </subcellularLocation>
</comment>
<dbReference type="GO" id="GO:0043531">
    <property type="term" value="F:ADP binding"/>
    <property type="evidence" value="ECO:0007669"/>
    <property type="project" value="TreeGrafter"/>
</dbReference>
<dbReference type="InterPro" id="IPR033732">
    <property type="entry name" value="ATP_synth_F1_a_nt-bd_dom"/>
</dbReference>
<evidence type="ECO:0000256" key="6">
    <source>
        <dbReference type="ARBA" id="ARBA00022840"/>
    </source>
</evidence>
<dbReference type="Proteomes" id="UP001055025">
    <property type="component" value="Unassembled WGS sequence"/>
</dbReference>
<proteinExistence type="inferred from homology"/>
<dbReference type="InterPro" id="IPR038376">
    <property type="entry name" value="ATP_synth_asu_C_sf"/>
</dbReference>
<feature type="site" description="Required for activity" evidence="12">
    <location>
        <position position="389"/>
    </location>
</feature>
<keyword evidence="6 12" id="KW-0067">ATP-binding</keyword>
<dbReference type="Gene3D" id="2.40.30.20">
    <property type="match status" value="1"/>
</dbReference>
<dbReference type="CDD" id="cd18116">
    <property type="entry name" value="ATP-synt_F1_alpha_N"/>
    <property type="match status" value="1"/>
</dbReference>
<dbReference type="PROSITE" id="PS00152">
    <property type="entry name" value="ATPASE_ALPHA_BETA"/>
    <property type="match status" value="1"/>
</dbReference>
<dbReference type="Pfam" id="PF00006">
    <property type="entry name" value="ATP-synt_ab"/>
    <property type="match status" value="1"/>
</dbReference>
<evidence type="ECO:0000256" key="10">
    <source>
        <dbReference type="ARBA" id="ARBA00023196"/>
    </source>
</evidence>
<evidence type="ECO:0000313" key="17">
    <source>
        <dbReference type="Proteomes" id="UP001055025"/>
    </source>
</evidence>
<dbReference type="SUPFAM" id="SSF47917">
    <property type="entry name" value="C-terminal domain of alpha and beta subunits of F1 ATP synthase"/>
    <property type="match status" value="1"/>
</dbReference>
<feature type="binding site" evidence="12">
    <location>
        <begin position="184"/>
        <end position="191"/>
    </location>
    <ligand>
        <name>ATP</name>
        <dbReference type="ChEBI" id="CHEBI:30616"/>
    </ligand>
</feature>
<dbReference type="CDD" id="cd18113">
    <property type="entry name" value="ATP-synt_F1_alpha_C"/>
    <property type="match status" value="1"/>
</dbReference>
<keyword evidence="12" id="KW-0375">Hydrogen ion transport</keyword>
<dbReference type="HAMAP" id="MF_01346">
    <property type="entry name" value="ATP_synth_alpha_bact"/>
    <property type="match status" value="1"/>
</dbReference>
<feature type="domain" description="ATPase F1/V1/A1 complex alpha/beta subunit N-terminal" evidence="15">
    <location>
        <begin position="35"/>
        <end position="107"/>
    </location>
</feature>
<organism evidence="16 17">
    <name type="scientific">Granulimonas faecalis</name>
    <dbReference type="NCBI Taxonomy" id="2894155"/>
    <lineage>
        <taxon>Bacteria</taxon>
        <taxon>Bacillati</taxon>
        <taxon>Actinomycetota</taxon>
        <taxon>Coriobacteriia</taxon>
        <taxon>Coriobacteriales</taxon>
        <taxon>Kribbibacteriaceae</taxon>
        <taxon>Granulimonas</taxon>
    </lineage>
</organism>
<dbReference type="Pfam" id="PF02874">
    <property type="entry name" value="ATP-synt_ab_N"/>
    <property type="match status" value="1"/>
</dbReference>
<dbReference type="GO" id="GO:0046933">
    <property type="term" value="F:proton-transporting ATP synthase activity, rotational mechanism"/>
    <property type="evidence" value="ECO:0007669"/>
    <property type="project" value="UniProtKB-UniRule"/>
</dbReference>
<dbReference type="Gene3D" id="3.40.50.300">
    <property type="entry name" value="P-loop containing nucleotide triphosphate hydrolases"/>
    <property type="match status" value="1"/>
</dbReference>
<dbReference type="CDD" id="cd01132">
    <property type="entry name" value="F1-ATPase_alpha_CD"/>
    <property type="match status" value="1"/>
</dbReference>
<dbReference type="GO" id="GO:0045259">
    <property type="term" value="C:proton-transporting ATP synthase complex"/>
    <property type="evidence" value="ECO:0007669"/>
    <property type="project" value="UniProtKB-KW"/>
</dbReference>
<evidence type="ECO:0000256" key="11">
    <source>
        <dbReference type="ARBA" id="ARBA00023310"/>
    </source>
</evidence>
<comment type="similarity">
    <text evidence="2 12">Belongs to the ATPase alpha/beta chains family.</text>
</comment>
<sequence length="567" mass="60482">MADEKAQNGGTTINADTIASILRGKLDAMTAAIDTQDVSRVVEIGDGVARVSGLRSAMAGELLDFTSALTGEHVFGLAQNLDEDEVGAVLFGNVEAIREGDECRTTGRVMDIPVGPAMLGRVVNPLGEAIDGLGPMETVARRPVEFKAPGIMARTPVCEPVQTGLMAIDAMIPVGRGQRELIIGDRKTGKTSIAVDTIINQADSDMVCIYVAIGQKASTVATIRQTLESHGVLDKTIIVAATASDSAPLQYIAPMAGAAIGEYFMYNGADGKPANEDNPGRAVLVVYDDLSKQAVAYRQMSLTLHRPPGREAYPGDIFYLHSRLLERACKLDAAHGSGSLTALPIIETQEGDVSAYIPTNVISITDGQIYLQSNLFLQGQRPAVDVGISVSRVGGGAQIKAMKQVAGNLRLDLASYAELQSFSQFGSDLDRSTQAQLNRGAHMTELLRQKRFAALDVADQVAVIFAGNNNFLDDIPLDEVLAFRDGFVDYMKSSRVALRQKICEGRISDETAEELKGACRTFKKQFVAGRKAARRGADREQLEEDAIESAGVATTLEGSAASVAEED</sequence>
<evidence type="ECO:0000256" key="3">
    <source>
        <dbReference type="ARBA" id="ARBA00022448"/>
    </source>
</evidence>
<keyword evidence="4 12" id="KW-1003">Cell membrane</keyword>
<dbReference type="PANTHER" id="PTHR48082:SF2">
    <property type="entry name" value="ATP SYNTHASE SUBUNIT ALPHA, MITOCHONDRIAL"/>
    <property type="match status" value="1"/>
</dbReference>
<dbReference type="AlphaFoldDB" id="A0AAV5AXK7"/>
<evidence type="ECO:0000256" key="12">
    <source>
        <dbReference type="HAMAP-Rule" id="MF_01346"/>
    </source>
</evidence>
<reference evidence="16" key="1">
    <citation type="journal article" date="2022" name="Int. J. Syst. Evol. Microbiol.">
        <title>Granulimonas faecalis gen. nov., sp. nov., and Leptogranulimonas caecicola gen. nov., sp. nov., novel lactate-producing Atopobiaceae bacteria isolated from mouse intestines, and an emended description of the family Atopobiaceae.</title>
        <authorList>
            <person name="Morinaga K."/>
            <person name="Kusada H."/>
            <person name="Sakamoto S."/>
            <person name="Murakami T."/>
            <person name="Toyoda A."/>
            <person name="Mori H."/>
            <person name="Meng X.Y."/>
            <person name="Takashino M."/>
            <person name="Murotomi K."/>
            <person name="Tamaki H."/>
        </authorList>
    </citation>
    <scope>NUCLEOTIDE SEQUENCE</scope>
    <source>
        <strain evidence="16">OPF53</strain>
    </source>
</reference>
<keyword evidence="10 12" id="KW-0139">CF(1)</keyword>
<evidence type="ECO:0000259" key="13">
    <source>
        <dbReference type="Pfam" id="PF00006"/>
    </source>
</evidence>
<keyword evidence="17" id="KW-1185">Reference proteome</keyword>
<dbReference type="SUPFAM" id="SSF52540">
    <property type="entry name" value="P-loop containing nucleoside triphosphate hydrolases"/>
    <property type="match status" value="1"/>
</dbReference>
<evidence type="ECO:0000259" key="14">
    <source>
        <dbReference type="Pfam" id="PF00306"/>
    </source>
</evidence>
<dbReference type="InterPro" id="IPR000194">
    <property type="entry name" value="ATPase_F1/V1/A1_a/bsu_nucl-bd"/>
</dbReference>
<dbReference type="NCBIfam" id="TIGR00962">
    <property type="entry name" value="atpA"/>
    <property type="match status" value="1"/>
</dbReference>
<accession>A0AAV5AXK7</accession>
<dbReference type="Gene3D" id="1.20.150.20">
    <property type="entry name" value="ATP synthase alpha/beta chain, C-terminal domain"/>
    <property type="match status" value="1"/>
</dbReference>
<gene>
    <name evidence="12" type="primary">atpA</name>
    <name evidence="16" type="ORF">ATOP_02000</name>
</gene>
<keyword evidence="7 12" id="KW-1278">Translocase</keyword>
<dbReference type="GO" id="GO:0005886">
    <property type="term" value="C:plasma membrane"/>
    <property type="evidence" value="ECO:0007669"/>
    <property type="project" value="UniProtKB-SubCell"/>
</dbReference>
<dbReference type="PANTHER" id="PTHR48082">
    <property type="entry name" value="ATP SYNTHASE SUBUNIT ALPHA, MITOCHONDRIAL"/>
    <property type="match status" value="1"/>
</dbReference>
<dbReference type="InterPro" id="IPR036121">
    <property type="entry name" value="ATPase_F1/V1/A1_a/bsu_N_sf"/>
</dbReference>
<keyword evidence="8 12" id="KW-0406">Ion transport</keyword>
<dbReference type="FunFam" id="3.40.50.300:FF:000002">
    <property type="entry name" value="ATP synthase subunit alpha"/>
    <property type="match status" value="1"/>
</dbReference>
<dbReference type="Pfam" id="PF00306">
    <property type="entry name" value="ATP-synt_ab_C"/>
    <property type="match status" value="1"/>
</dbReference>
<comment type="function">
    <text evidence="12">Produces ATP from ADP in the presence of a proton gradient across the membrane. The alpha chain is a regulatory subunit.</text>
</comment>
<evidence type="ECO:0000313" key="16">
    <source>
        <dbReference type="EMBL" id="GJM54545.1"/>
    </source>
</evidence>
<protein>
    <recommendedName>
        <fullName evidence="12">ATP synthase subunit alpha</fullName>
        <ecNumber evidence="12">7.1.2.2</ecNumber>
    </recommendedName>
    <alternativeName>
        <fullName evidence="12">ATP synthase F1 sector subunit alpha</fullName>
    </alternativeName>
    <alternativeName>
        <fullName evidence="12">F-ATPase subunit alpha</fullName>
    </alternativeName>
</protein>
<dbReference type="SUPFAM" id="SSF50615">
    <property type="entry name" value="N-terminal domain of alpha and beta subunits of F1 ATP synthase"/>
    <property type="match status" value="1"/>
</dbReference>
<feature type="domain" description="ATP synthase alpha subunit C-terminal" evidence="14">
    <location>
        <begin position="398"/>
        <end position="522"/>
    </location>
</feature>
<dbReference type="InterPro" id="IPR020003">
    <property type="entry name" value="ATPase_a/bsu_AS"/>
</dbReference>